<evidence type="ECO:0000313" key="1">
    <source>
        <dbReference type="EMBL" id="WEW55086.1"/>
    </source>
</evidence>
<keyword evidence="2" id="KW-1185">Reference proteome</keyword>
<dbReference type="AlphaFoldDB" id="A0AAF0DBX0"/>
<gene>
    <name evidence="1" type="ORF">PRK78_000514</name>
</gene>
<evidence type="ECO:0000313" key="2">
    <source>
        <dbReference type="Proteomes" id="UP001219355"/>
    </source>
</evidence>
<accession>A0AAF0DBX0</accession>
<sequence>MSRTLAPTKMDGLESMRTRAVIRSKLEMSLESWQSPWLDMNSLPTIGVTEAKIDSFVIGEAVIIAVGTIDVVFVAIEVVDDDDNDDVVVVIVEEPIDGDCTVTVEIMVSRTGGPGVCTVTTFGVSLSEVVGPPSTCTTEYATSLRSLGERTNGLEDSGSAFMKRAEMKPEATAVEQ</sequence>
<dbReference type="Proteomes" id="UP001219355">
    <property type="component" value="Chromosome 1"/>
</dbReference>
<organism evidence="1 2">
    <name type="scientific">Emydomyces testavorans</name>
    <dbReference type="NCBI Taxonomy" id="2070801"/>
    <lineage>
        <taxon>Eukaryota</taxon>
        <taxon>Fungi</taxon>
        <taxon>Dikarya</taxon>
        <taxon>Ascomycota</taxon>
        <taxon>Pezizomycotina</taxon>
        <taxon>Eurotiomycetes</taxon>
        <taxon>Eurotiomycetidae</taxon>
        <taxon>Onygenales</taxon>
        <taxon>Nannizziopsiaceae</taxon>
        <taxon>Emydomyces</taxon>
    </lineage>
</organism>
<dbReference type="EMBL" id="CP120627">
    <property type="protein sequence ID" value="WEW55086.1"/>
    <property type="molecule type" value="Genomic_DNA"/>
</dbReference>
<protein>
    <submittedName>
        <fullName evidence="1">Uncharacterized protein</fullName>
    </submittedName>
</protein>
<proteinExistence type="predicted"/>
<name>A0AAF0DBX0_9EURO</name>
<reference evidence="1" key="1">
    <citation type="submission" date="2023-03" db="EMBL/GenBank/DDBJ databases">
        <title>Emydomyces testavorans Genome Sequence.</title>
        <authorList>
            <person name="Hoyer L."/>
        </authorList>
    </citation>
    <scope>NUCLEOTIDE SEQUENCE</scope>
    <source>
        <strain evidence="1">16-2883</strain>
    </source>
</reference>